<dbReference type="Proteomes" id="UP001221898">
    <property type="component" value="Unassembled WGS sequence"/>
</dbReference>
<proteinExistence type="predicted"/>
<gene>
    <name evidence="2" type="ORF">AAFF_G00309490</name>
</gene>
<sequence length="177" mass="18793">MLGFSAAFATSAVSAEPTRGGAPNGKVTRRNTETADRVGRSGGTLSASMTGEIARHGTRCRENVSVYGRRNSTASRAPPVGERVRRSVEVSRETPFPVPAGNWTLKDANWSQERKMADSRRRLCRAARAGAEKKGGGSLFVKKAAACLLQRFVRAIQSGPTSLATRSVTGSESSPAQ</sequence>
<accession>A0AAD7WQV0</accession>
<comment type="caution">
    <text evidence="2">The sequence shown here is derived from an EMBL/GenBank/DDBJ whole genome shotgun (WGS) entry which is preliminary data.</text>
</comment>
<dbReference type="AlphaFoldDB" id="A0AAD7WQV0"/>
<keyword evidence="3" id="KW-1185">Reference proteome</keyword>
<evidence type="ECO:0000313" key="3">
    <source>
        <dbReference type="Proteomes" id="UP001221898"/>
    </source>
</evidence>
<protein>
    <submittedName>
        <fullName evidence="2">Uncharacterized protein</fullName>
    </submittedName>
</protein>
<evidence type="ECO:0000256" key="1">
    <source>
        <dbReference type="SAM" id="MobiDB-lite"/>
    </source>
</evidence>
<name>A0AAD7WQV0_9TELE</name>
<feature type="region of interest" description="Disordered" evidence="1">
    <location>
        <begin position="9"/>
        <end position="46"/>
    </location>
</feature>
<evidence type="ECO:0000313" key="2">
    <source>
        <dbReference type="EMBL" id="KAJ8406061.1"/>
    </source>
</evidence>
<dbReference type="EMBL" id="JAINUG010000045">
    <property type="protein sequence ID" value="KAJ8406061.1"/>
    <property type="molecule type" value="Genomic_DNA"/>
</dbReference>
<reference evidence="2" key="1">
    <citation type="journal article" date="2023" name="Science">
        <title>Genome structures resolve the early diversification of teleost fishes.</title>
        <authorList>
            <person name="Parey E."/>
            <person name="Louis A."/>
            <person name="Montfort J."/>
            <person name="Bouchez O."/>
            <person name="Roques C."/>
            <person name="Iampietro C."/>
            <person name="Lluch J."/>
            <person name="Castinel A."/>
            <person name="Donnadieu C."/>
            <person name="Desvignes T."/>
            <person name="Floi Bucao C."/>
            <person name="Jouanno E."/>
            <person name="Wen M."/>
            <person name="Mejri S."/>
            <person name="Dirks R."/>
            <person name="Jansen H."/>
            <person name="Henkel C."/>
            <person name="Chen W.J."/>
            <person name="Zahm M."/>
            <person name="Cabau C."/>
            <person name="Klopp C."/>
            <person name="Thompson A.W."/>
            <person name="Robinson-Rechavi M."/>
            <person name="Braasch I."/>
            <person name="Lecointre G."/>
            <person name="Bobe J."/>
            <person name="Postlethwait J.H."/>
            <person name="Berthelot C."/>
            <person name="Roest Crollius H."/>
            <person name="Guiguen Y."/>
        </authorList>
    </citation>
    <scope>NUCLEOTIDE SEQUENCE</scope>
    <source>
        <strain evidence="2">NC1722</strain>
    </source>
</reference>
<feature type="compositionally biased region" description="Basic and acidic residues" evidence="1">
    <location>
        <begin position="30"/>
        <end position="39"/>
    </location>
</feature>
<organism evidence="2 3">
    <name type="scientific">Aldrovandia affinis</name>
    <dbReference type="NCBI Taxonomy" id="143900"/>
    <lineage>
        <taxon>Eukaryota</taxon>
        <taxon>Metazoa</taxon>
        <taxon>Chordata</taxon>
        <taxon>Craniata</taxon>
        <taxon>Vertebrata</taxon>
        <taxon>Euteleostomi</taxon>
        <taxon>Actinopterygii</taxon>
        <taxon>Neopterygii</taxon>
        <taxon>Teleostei</taxon>
        <taxon>Notacanthiformes</taxon>
        <taxon>Halosauridae</taxon>
        <taxon>Aldrovandia</taxon>
    </lineage>
</organism>